<evidence type="ECO:0000313" key="2">
    <source>
        <dbReference type="EMBL" id="KAL0409715.1"/>
    </source>
</evidence>
<name>A0AAW2TXN6_SESRA</name>
<dbReference type="AlphaFoldDB" id="A0AAW2TXN6"/>
<reference evidence="2" key="1">
    <citation type="submission" date="2020-06" db="EMBL/GenBank/DDBJ databases">
        <authorList>
            <person name="Li T."/>
            <person name="Hu X."/>
            <person name="Zhang T."/>
            <person name="Song X."/>
            <person name="Zhang H."/>
            <person name="Dai N."/>
            <person name="Sheng W."/>
            <person name="Hou X."/>
            <person name="Wei L."/>
        </authorList>
    </citation>
    <scope>NUCLEOTIDE SEQUENCE</scope>
    <source>
        <strain evidence="2">G02</strain>
        <tissue evidence="2">Leaf</tissue>
    </source>
</reference>
<comment type="caution">
    <text evidence="2">The sequence shown here is derived from an EMBL/GenBank/DDBJ whole genome shotgun (WGS) entry which is preliminary data.</text>
</comment>
<feature type="compositionally biased region" description="Pro residues" evidence="1">
    <location>
        <begin position="47"/>
        <end position="61"/>
    </location>
</feature>
<proteinExistence type="predicted"/>
<protein>
    <submittedName>
        <fullName evidence="2">Uncharacterized protein</fullName>
    </submittedName>
</protein>
<gene>
    <name evidence="2" type="ORF">Sradi_1905900</name>
</gene>
<evidence type="ECO:0000256" key="1">
    <source>
        <dbReference type="SAM" id="MobiDB-lite"/>
    </source>
</evidence>
<dbReference type="EMBL" id="JACGWJ010000007">
    <property type="protein sequence ID" value="KAL0409715.1"/>
    <property type="molecule type" value="Genomic_DNA"/>
</dbReference>
<accession>A0AAW2TXN6</accession>
<feature type="region of interest" description="Disordered" evidence="1">
    <location>
        <begin position="1"/>
        <end position="70"/>
    </location>
</feature>
<sequence>MSEISGRVLEGPSLATRGTPSPRPSGFSASRTPPSIDSIAATGGDLSPPPPHPQESYPDPPLAMTRNKIK</sequence>
<organism evidence="2">
    <name type="scientific">Sesamum radiatum</name>
    <name type="common">Black benniseed</name>
    <dbReference type="NCBI Taxonomy" id="300843"/>
    <lineage>
        <taxon>Eukaryota</taxon>
        <taxon>Viridiplantae</taxon>
        <taxon>Streptophyta</taxon>
        <taxon>Embryophyta</taxon>
        <taxon>Tracheophyta</taxon>
        <taxon>Spermatophyta</taxon>
        <taxon>Magnoliopsida</taxon>
        <taxon>eudicotyledons</taxon>
        <taxon>Gunneridae</taxon>
        <taxon>Pentapetalae</taxon>
        <taxon>asterids</taxon>
        <taxon>lamiids</taxon>
        <taxon>Lamiales</taxon>
        <taxon>Pedaliaceae</taxon>
        <taxon>Sesamum</taxon>
    </lineage>
</organism>
<reference evidence="2" key="2">
    <citation type="journal article" date="2024" name="Plant">
        <title>Genomic evolution and insights into agronomic trait innovations of Sesamum species.</title>
        <authorList>
            <person name="Miao H."/>
            <person name="Wang L."/>
            <person name="Qu L."/>
            <person name="Liu H."/>
            <person name="Sun Y."/>
            <person name="Le M."/>
            <person name="Wang Q."/>
            <person name="Wei S."/>
            <person name="Zheng Y."/>
            <person name="Lin W."/>
            <person name="Duan Y."/>
            <person name="Cao H."/>
            <person name="Xiong S."/>
            <person name="Wang X."/>
            <person name="Wei L."/>
            <person name="Li C."/>
            <person name="Ma Q."/>
            <person name="Ju M."/>
            <person name="Zhao R."/>
            <person name="Li G."/>
            <person name="Mu C."/>
            <person name="Tian Q."/>
            <person name="Mei H."/>
            <person name="Zhang T."/>
            <person name="Gao T."/>
            <person name="Zhang H."/>
        </authorList>
    </citation>
    <scope>NUCLEOTIDE SEQUENCE</scope>
    <source>
        <strain evidence="2">G02</strain>
    </source>
</reference>